<feature type="domain" description="C2H2-type" evidence="5">
    <location>
        <begin position="18"/>
        <end position="41"/>
    </location>
</feature>
<evidence type="ECO:0000256" key="1">
    <source>
        <dbReference type="ARBA" id="ARBA00022614"/>
    </source>
</evidence>
<dbReference type="SMART" id="SM00369">
    <property type="entry name" value="LRR_TYP"/>
    <property type="match status" value="7"/>
</dbReference>
<dbReference type="PANTHER" id="PTHR24366:SF168">
    <property type="entry name" value="GH22922P-RELATED"/>
    <property type="match status" value="1"/>
</dbReference>
<gene>
    <name evidence="6" type="ORF">DIABBA_LOCUS7152</name>
</gene>
<keyword evidence="2" id="KW-0677">Repeat</keyword>
<dbReference type="InterPro" id="IPR032675">
    <property type="entry name" value="LRR_dom_sf"/>
</dbReference>
<feature type="transmembrane region" description="Helical" evidence="3">
    <location>
        <begin position="575"/>
        <end position="601"/>
    </location>
</feature>
<dbReference type="SMART" id="SM00365">
    <property type="entry name" value="LRR_SD22"/>
    <property type="match status" value="4"/>
</dbReference>
<evidence type="ECO:0000313" key="6">
    <source>
        <dbReference type="EMBL" id="CAG9833777.1"/>
    </source>
</evidence>
<dbReference type="InterPro" id="IPR003591">
    <property type="entry name" value="Leu-rich_rpt_typical-subtyp"/>
</dbReference>
<evidence type="ECO:0000259" key="5">
    <source>
        <dbReference type="PROSITE" id="PS00028"/>
    </source>
</evidence>
<keyword evidence="4" id="KW-0732">Signal</keyword>
<dbReference type="EMBL" id="OU898279">
    <property type="protein sequence ID" value="CAG9833777.1"/>
    <property type="molecule type" value="Genomic_DNA"/>
</dbReference>
<dbReference type="PRINTS" id="PR00019">
    <property type="entry name" value="LEURICHRPT"/>
</dbReference>
<keyword evidence="1" id="KW-0433">Leucine-rich repeat</keyword>
<keyword evidence="3" id="KW-1133">Transmembrane helix</keyword>
<reference evidence="6" key="1">
    <citation type="submission" date="2022-01" db="EMBL/GenBank/DDBJ databases">
        <authorList>
            <person name="King R."/>
        </authorList>
    </citation>
    <scope>NUCLEOTIDE SEQUENCE</scope>
</reference>
<dbReference type="Pfam" id="PF00560">
    <property type="entry name" value="LRR_1"/>
    <property type="match status" value="1"/>
</dbReference>
<dbReference type="OrthoDB" id="6765403at2759"/>
<dbReference type="PANTHER" id="PTHR24366">
    <property type="entry name" value="IG(IMMUNOGLOBULIN) AND LRR(LEUCINE RICH REPEAT) DOMAINS"/>
    <property type="match status" value="1"/>
</dbReference>
<evidence type="ECO:0000256" key="2">
    <source>
        <dbReference type="ARBA" id="ARBA00022737"/>
    </source>
</evidence>
<dbReference type="PROSITE" id="PS00028">
    <property type="entry name" value="ZINC_FINGER_C2H2_1"/>
    <property type="match status" value="1"/>
</dbReference>
<dbReference type="AlphaFoldDB" id="A0A9N9T1R5"/>
<feature type="chain" id="PRO_5040505683" description="C2H2-type domain-containing protein" evidence="4">
    <location>
        <begin position="24"/>
        <end position="620"/>
    </location>
</feature>
<accession>A0A9N9T1R5</accession>
<dbReference type="Pfam" id="PF13855">
    <property type="entry name" value="LRR_8"/>
    <property type="match status" value="2"/>
</dbReference>
<keyword evidence="7" id="KW-1185">Reference proteome</keyword>
<dbReference type="SUPFAM" id="SSF52058">
    <property type="entry name" value="L domain-like"/>
    <property type="match status" value="1"/>
</dbReference>
<proteinExistence type="predicted"/>
<keyword evidence="3" id="KW-0472">Membrane</keyword>
<dbReference type="InterPro" id="IPR013087">
    <property type="entry name" value="Znf_C2H2_type"/>
</dbReference>
<sequence length="620" mass="71155">MASLRKWLFLYVMIYFYCTEIICTEDCKEEYNKTIHLTPAHYGKDPERPWRNTFIPEQREETVTGLDITCKNVKLPLHYIVKGSCNNCKQTLTILSSNLSEIPPSSFVNAKTISELILSNLNISKLSPGAFVQRSLVAIYLSNNRLSEIGLGVFNSLDNLQTLDLSLNQISKLEAQSFSGMSNLKTLNLSHNNLITFSYNVLDPNIHPMDALYLDFNRITDLTVDIKITIKSLFLNNNKLDELNFCPHPFTTLSLKNNHLKNLSSKFCISKSNKLGSFDVSYNNISSIDDFYFGEAFTLQYLNLNHNNLSSLSPGVFYNMSNLHYLNISYNNLEDFKFGTFDSLDTLSYLDISNNNLRTISTSLHPLNNLEQLFIQNNRIQNINFDQLKTYFPKLKQIFFDNNNLSCNNVVNVVRHLKSSKVEILHNNLRNSTNVHGISCLETPKIATVPKTLNKMDNDTLKDYFDEIKNSSLYKVLEHIYSSEKAKNVGYSKNVSADKSLTDKYLEDSIKNTQNFTNYFREFIENQKKFVNVDNEENAKLYRYIDKLSHSQETKTNILYPEKIINTETNGYNKMVAVLSINTVFIILLCLIALLIGYVLFKNNNSRAANVPEHVELLDN</sequence>
<evidence type="ECO:0000256" key="3">
    <source>
        <dbReference type="SAM" id="Phobius"/>
    </source>
</evidence>
<name>A0A9N9T1R5_DIABA</name>
<dbReference type="InterPro" id="IPR001611">
    <property type="entry name" value="Leu-rich_rpt"/>
</dbReference>
<dbReference type="Proteomes" id="UP001153709">
    <property type="component" value="Chromosome 4"/>
</dbReference>
<evidence type="ECO:0000313" key="7">
    <source>
        <dbReference type="Proteomes" id="UP001153709"/>
    </source>
</evidence>
<dbReference type="PROSITE" id="PS51450">
    <property type="entry name" value="LRR"/>
    <property type="match status" value="4"/>
</dbReference>
<organism evidence="6 7">
    <name type="scientific">Diabrotica balteata</name>
    <name type="common">Banded cucumber beetle</name>
    <dbReference type="NCBI Taxonomy" id="107213"/>
    <lineage>
        <taxon>Eukaryota</taxon>
        <taxon>Metazoa</taxon>
        <taxon>Ecdysozoa</taxon>
        <taxon>Arthropoda</taxon>
        <taxon>Hexapoda</taxon>
        <taxon>Insecta</taxon>
        <taxon>Pterygota</taxon>
        <taxon>Neoptera</taxon>
        <taxon>Endopterygota</taxon>
        <taxon>Coleoptera</taxon>
        <taxon>Polyphaga</taxon>
        <taxon>Cucujiformia</taxon>
        <taxon>Chrysomeloidea</taxon>
        <taxon>Chrysomelidae</taxon>
        <taxon>Galerucinae</taxon>
        <taxon>Diabroticina</taxon>
        <taxon>Diabroticites</taxon>
        <taxon>Diabrotica</taxon>
    </lineage>
</organism>
<protein>
    <recommendedName>
        <fullName evidence="5">C2H2-type domain-containing protein</fullName>
    </recommendedName>
</protein>
<evidence type="ECO:0000256" key="4">
    <source>
        <dbReference type="SAM" id="SignalP"/>
    </source>
</evidence>
<feature type="signal peptide" evidence="4">
    <location>
        <begin position="1"/>
        <end position="23"/>
    </location>
</feature>
<dbReference type="Gene3D" id="3.80.10.10">
    <property type="entry name" value="Ribonuclease Inhibitor"/>
    <property type="match status" value="1"/>
</dbReference>
<keyword evidence="3" id="KW-0812">Transmembrane</keyword>